<dbReference type="AlphaFoldDB" id="A0A1G9WQJ0"/>
<proteinExistence type="predicted"/>
<dbReference type="PANTHER" id="PTHR43489:SF7">
    <property type="entry name" value="3-DEHYDRO-D-GULOSIDE 4-EPIMERASE-RELATED"/>
    <property type="match status" value="1"/>
</dbReference>
<organism evidence="3 4">
    <name type="scientific">Daejeonella rubra</name>
    <dbReference type="NCBI Taxonomy" id="990371"/>
    <lineage>
        <taxon>Bacteria</taxon>
        <taxon>Pseudomonadati</taxon>
        <taxon>Bacteroidota</taxon>
        <taxon>Sphingobacteriia</taxon>
        <taxon>Sphingobacteriales</taxon>
        <taxon>Sphingobacteriaceae</taxon>
        <taxon>Daejeonella</taxon>
    </lineage>
</organism>
<dbReference type="PANTHER" id="PTHR43489">
    <property type="entry name" value="ISOMERASE"/>
    <property type="match status" value="1"/>
</dbReference>
<keyword evidence="1" id="KW-0413">Isomerase</keyword>
<accession>A0A1G9WQJ0</accession>
<dbReference type="STRING" id="990371.SAMN05421813_12631"/>
<reference evidence="4" key="1">
    <citation type="submission" date="2016-10" db="EMBL/GenBank/DDBJ databases">
        <authorList>
            <person name="Varghese N."/>
            <person name="Submissions S."/>
        </authorList>
    </citation>
    <scope>NUCLEOTIDE SEQUENCE [LARGE SCALE GENOMIC DNA]</scope>
    <source>
        <strain evidence="4">DSM 24536</strain>
    </source>
</reference>
<dbReference type="GO" id="GO:0016853">
    <property type="term" value="F:isomerase activity"/>
    <property type="evidence" value="ECO:0007669"/>
    <property type="project" value="UniProtKB-KW"/>
</dbReference>
<protein>
    <submittedName>
        <fullName evidence="3">D-psicose/D-tagatose/L-ribulose 3-epimerase</fullName>
    </submittedName>
</protein>
<name>A0A1G9WQJ0_9SPHI</name>
<dbReference type="Gene3D" id="3.20.20.150">
    <property type="entry name" value="Divalent-metal-dependent TIM barrel enzymes"/>
    <property type="match status" value="1"/>
</dbReference>
<gene>
    <name evidence="3" type="ORF">SAMN05421813_12631</name>
</gene>
<dbReference type="InterPro" id="IPR050417">
    <property type="entry name" value="Sugar_Epim/Isomerase"/>
</dbReference>
<dbReference type="InterPro" id="IPR036237">
    <property type="entry name" value="Xyl_isomerase-like_sf"/>
</dbReference>
<dbReference type="Pfam" id="PF01261">
    <property type="entry name" value="AP_endonuc_2"/>
    <property type="match status" value="1"/>
</dbReference>
<dbReference type="Proteomes" id="UP000199226">
    <property type="component" value="Unassembled WGS sequence"/>
</dbReference>
<dbReference type="EMBL" id="FNHH01000026">
    <property type="protein sequence ID" value="SDM86456.1"/>
    <property type="molecule type" value="Genomic_DNA"/>
</dbReference>
<dbReference type="SUPFAM" id="SSF51658">
    <property type="entry name" value="Xylose isomerase-like"/>
    <property type="match status" value="1"/>
</dbReference>
<dbReference type="InterPro" id="IPR013022">
    <property type="entry name" value="Xyl_isomerase-like_TIM-brl"/>
</dbReference>
<keyword evidence="4" id="KW-1185">Reference proteome</keyword>
<evidence type="ECO:0000313" key="4">
    <source>
        <dbReference type="Proteomes" id="UP000199226"/>
    </source>
</evidence>
<dbReference type="RefSeq" id="WP_090706190.1">
    <property type="nucleotide sequence ID" value="NZ_FNHH01000026.1"/>
</dbReference>
<evidence type="ECO:0000256" key="1">
    <source>
        <dbReference type="ARBA" id="ARBA00023235"/>
    </source>
</evidence>
<feature type="domain" description="Xylose isomerase-like TIM barrel" evidence="2">
    <location>
        <begin position="25"/>
        <end position="278"/>
    </location>
</feature>
<dbReference type="OrthoDB" id="9801426at2"/>
<evidence type="ECO:0000313" key="3">
    <source>
        <dbReference type="EMBL" id="SDM86456.1"/>
    </source>
</evidence>
<sequence length="282" mass="31691">MRFGINTFLFTSPFTNESVSLFPKFKEWGFDSVEISIEDPSHIDPHVIRKALDDNGLKCGTICAAMGPGRDLRGTPEEQQIGFDYLKSMLSMMPALGCDTLIGPLYSRVGRAELVSKEDYAKQWETVAKHLKTLADYAESLNVKMAIEPLNRYETDFINTCEQGMKMVNQVNSNALMLQLDTYHMNIEEKDPYQAILNAGSKLGHFHACGSDRGTPGGDQINWDKISSALHQINYDGDVVIESFIPDIEMIAKAASIWRQFEPSQEDIAIKGLKFLRSRLIK</sequence>
<evidence type="ECO:0000259" key="2">
    <source>
        <dbReference type="Pfam" id="PF01261"/>
    </source>
</evidence>